<feature type="transmembrane region" description="Helical" evidence="2">
    <location>
        <begin position="190"/>
        <end position="212"/>
    </location>
</feature>
<keyword evidence="2" id="KW-0472">Membrane</keyword>
<evidence type="ECO:0008006" key="5">
    <source>
        <dbReference type="Google" id="ProtNLM"/>
    </source>
</evidence>
<feature type="transmembrane region" description="Helical" evidence="2">
    <location>
        <begin position="68"/>
        <end position="89"/>
    </location>
</feature>
<keyword evidence="4" id="KW-1185">Reference proteome</keyword>
<evidence type="ECO:0000313" key="3">
    <source>
        <dbReference type="EMBL" id="MFC6355750.1"/>
    </source>
</evidence>
<keyword evidence="2" id="KW-0812">Transmembrane</keyword>
<dbReference type="Pfam" id="PF03988">
    <property type="entry name" value="DUF347"/>
    <property type="match status" value="4"/>
</dbReference>
<sequence length="298" mass="32337">MTIPHENTRPAPTSAPMQPSESERRTARADVTARMLNKVPQVTIFFWIVKILSTTVGETGADLLSSSLHWGLTITTWVMTGILLVALVIQFRTRRYVPSAYWFTVVLVSIVGTLFTDNLVDHLGVPLLTATILFAVALGATFIAWFAAERTLSIHTIVTTRRETFYWLAILFTFALGTAAGDFLAEGLDLGYSVAGLVFAGMIVLVAIAHYVFRMNGVVSFWLAYILTRPLGASLGDYLSQSQRNGGLGLGTIGTSAVFLTVIVVVVASFTVIERRAHAVRKTSRPVALRDGASLAEG</sequence>
<feature type="transmembrane region" description="Helical" evidence="2">
    <location>
        <begin position="164"/>
        <end position="184"/>
    </location>
</feature>
<feature type="transmembrane region" description="Helical" evidence="2">
    <location>
        <begin position="127"/>
        <end position="148"/>
    </location>
</feature>
<feature type="transmembrane region" description="Helical" evidence="2">
    <location>
        <begin position="219"/>
        <end position="236"/>
    </location>
</feature>
<evidence type="ECO:0000256" key="2">
    <source>
        <dbReference type="SAM" id="Phobius"/>
    </source>
</evidence>
<dbReference type="Proteomes" id="UP001596306">
    <property type="component" value="Unassembled WGS sequence"/>
</dbReference>
<comment type="caution">
    <text evidence="3">The sequence shown here is derived from an EMBL/GenBank/DDBJ whole genome shotgun (WGS) entry which is preliminary data.</text>
</comment>
<dbReference type="EMBL" id="JBHSTP010000001">
    <property type="protein sequence ID" value="MFC6355750.1"/>
    <property type="molecule type" value="Genomic_DNA"/>
</dbReference>
<dbReference type="InterPro" id="IPR007136">
    <property type="entry name" value="DUF347"/>
</dbReference>
<evidence type="ECO:0000313" key="4">
    <source>
        <dbReference type="Proteomes" id="UP001596306"/>
    </source>
</evidence>
<feature type="region of interest" description="Disordered" evidence="1">
    <location>
        <begin position="1"/>
        <end position="26"/>
    </location>
</feature>
<protein>
    <recommendedName>
        <fullName evidence="5">Membrane-anchored protein</fullName>
    </recommendedName>
</protein>
<feature type="transmembrane region" description="Helical" evidence="2">
    <location>
        <begin position="96"/>
        <end position="115"/>
    </location>
</feature>
<accession>A0ABW1VGF6</accession>
<evidence type="ECO:0000256" key="1">
    <source>
        <dbReference type="SAM" id="MobiDB-lite"/>
    </source>
</evidence>
<keyword evidence="2" id="KW-1133">Transmembrane helix</keyword>
<name>A0ABW1VGF6_9MICO</name>
<reference evidence="4" key="1">
    <citation type="journal article" date="2019" name="Int. J. Syst. Evol. Microbiol.">
        <title>The Global Catalogue of Microorganisms (GCM) 10K type strain sequencing project: providing services to taxonomists for standard genome sequencing and annotation.</title>
        <authorList>
            <consortium name="The Broad Institute Genomics Platform"/>
            <consortium name="The Broad Institute Genome Sequencing Center for Infectious Disease"/>
            <person name="Wu L."/>
            <person name="Ma J."/>
        </authorList>
    </citation>
    <scope>NUCLEOTIDE SEQUENCE [LARGE SCALE GENOMIC DNA]</scope>
    <source>
        <strain evidence="4">CCUG 43304</strain>
    </source>
</reference>
<dbReference type="RefSeq" id="WP_386728987.1">
    <property type="nucleotide sequence ID" value="NZ_JBHSTP010000001.1"/>
</dbReference>
<gene>
    <name evidence="3" type="ORF">ACFQB0_06480</name>
</gene>
<proteinExistence type="predicted"/>
<organism evidence="3 4">
    <name type="scientific">Luethyella okanaganae</name>
    <dbReference type="NCBI Taxonomy" id="69372"/>
    <lineage>
        <taxon>Bacteria</taxon>
        <taxon>Bacillati</taxon>
        <taxon>Actinomycetota</taxon>
        <taxon>Actinomycetes</taxon>
        <taxon>Micrococcales</taxon>
        <taxon>Microbacteriaceae</taxon>
        <taxon>Luethyella</taxon>
    </lineage>
</organism>
<feature type="transmembrane region" description="Helical" evidence="2">
    <location>
        <begin position="248"/>
        <end position="273"/>
    </location>
</feature>